<feature type="transmembrane region" description="Helical" evidence="1">
    <location>
        <begin position="6"/>
        <end position="27"/>
    </location>
</feature>
<dbReference type="AlphaFoldDB" id="A0A0L6JXU1"/>
<accession>A0A0L6JXU1</accession>
<dbReference type="EMBL" id="LGTC01000001">
    <property type="protein sequence ID" value="KNY30375.1"/>
    <property type="molecule type" value="Genomic_DNA"/>
</dbReference>
<comment type="caution">
    <text evidence="2">The sequence shown here is derived from an EMBL/GenBank/DDBJ whole genome shotgun (WGS) entry which is preliminary data.</text>
</comment>
<dbReference type="OrthoDB" id="2082498at2"/>
<feature type="transmembrane region" description="Helical" evidence="1">
    <location>
        <begin position="203"/>
        <end position="224"/>
    </location>
</feature>
<evidence type="ECO:0000256" key="1">
    <source>
        <dbReference type="SAM" id="Phobius"/>
    </source>
</evidence>
<feature type="transmembrane region" description="Helical" evidence="1">
    <location>
        <begin position="171"/>
        <end position="191"/>
    </location>
</feature>
<proteinExistence type="predicted"/>
<feature type="transmembrane region" description="Helical" evidence="1">
    <location>
        <begin position="39"/>
        <end position="56"/>
    </location>
</feature>
<feature type="transmembrane region" description="Helical" evidence="1">
    <location>
        <begin position="130"/>
        <end position="150"/>
    </location>
</feature>
<keyword evidence="3" id="KW-1185">Reference proteome</keyword>
<dbReference type="RefSeq" id="WP_036940004.1">
    <property type="nucleotide sequence ID" value="NZ_JQKC01000010.1"/>
</dbReference>
<dbReference type="eggNOG" id="ENOG50333VR">
    <property type="taxonomic scope" value="Bacteria"/>
</dbReference>
<keyword evidence="1" id="KW-0472">Membrane</keyword>
<evidence type="ECO:0000313" key="3">
    <source>
        <dbReference type="Proteomes" id="UP000036923"/>
    </source>
</evidence>
<feature type="transmembrane region" description="Helical" evidence="1">
    <location>
        <begin position="62"/>
        <end position="80"/>
    </location>
</feature>
<protein>
    <submittedName>
        <fullName evidence="2">Uncharacterized protein</fullName>
    </submittedName>
</protein>
<sequence>MEQFSLINFLTMSIPEEFLLSFFAWTILGKKDTVKFRNVIAVTIITSIAFASINFICNSNTTLTAILNLIILTVTVLFLYNLSFVEAIVAALLAFIVLTITQAVITNIGLIVTNYSFADIEKDNFLRRMLFMSSFSIFCIITLILFKLNIKVLNFKKKHISIYYLTRVRYVVLQLLFTFLIIIFNFKIYWSNKELFSSTSDKILIAMNLAFVVIFTIVIVVNVFKMRRDIQKEEEQKRVYDNREVFQNIDYLCRLMECEDYCEVKNILISMKNDVNSDTKANKTNLH</sequence>
<keyword evidence="1" id="KW-1133">Transmembrane helix</keyword>
<organism evidence="2 3">
    <name type="scientific">Pseudobacteroides cellulosolvens ATCC 35603 = DSM 2933</name>
    <dbReference type="NCBI Taxonomy" id="398512"/>
    <lineage>
        <taxon>Bacteria</taxon>
        <taxon>Bacillati</taxon>
        <taxon>Bacillota</taxon>
        <taxon>Clostridia</taxon>
        <taxon>Eubacteriales</taxon>
        <taxon>Oscillospiraceae</taxon>
        <taxon>Pseudobacteroides</taxon>
    </lineage>
</organism>
<evidence type="ECO:0000313" key="2">
    <source>
        <dbReference type="EMBL" id="KNY30375.1"/>
    </source>
</evidence>
<feature type="transmembrane region" description="Helical" evidence="1">
    <location>
        <begin position="87"/>
        <end position="110"/>
    </location>
</feature>
<reference evidence="3" key="1">
    <citation type="submission" date="2015-07" db="EMBL/GenBank/DDBJ databases">
        <title>Near-Complete Genome Sequence of the Cellulolytic Bacterium Bacteroides (Pseudobacteroides) cellulosolvens ATCC 35603.</title>
        <authorList>
            <person name="Dassa B."/>
            <person name="Utturkar S.M."/>
            <person name="Klingeman D.M."/>
            <person name="Hurt R.A."/>
            <person name="Keller M."/>
            <person name="Xu J."/>
            <person name="Reddy Y.H.K."/>
            <person name="Borovok I."/>
            <person name="Grinberg I.R."/>
            <person name="Lamed R."/>
            <person name="Zhivin O."/>
            <person name="Bayer E.A."/>
            <person name="Brown S.D."/>
        </authorList>
    </citation>
    <scope>NUCLEOTIDE SEQUENCE [LARGE SCALE GENOMIC DNA]</scope>
    <source>
        <strain evidence="3">DSM 2933</strain>
    </source>
</reference>
<gene>
    <name evidence="2" type="ORF">Bccel_5655</name>
</gene>
<keyword evidence="1" id="KW-0812">Transmembrane</keyword>
<name>A0A0L6JXU1_9FIRM</name>
<dbReference type="Proteomes" id="UP000036923">
    <property type="component" value="Unassembled WGS sequence"/>
</dbReference>